<dbReference type="Proteomes" id="UP000198281">
    <property type="component" value="Unassembled WGS sequence"/>
</dbReference>
<dbReference type="AlphaFoldDB" id="A0A239CJG6"/>
<sequence>MARVGTYLLCIGALATGLAMAGPGEAKRSKSDTASAPAAAPYAGPVIKAYKRDPLPIFDDAGDVVREVTRGALPPIGTEGARVVRAKPGFVGIMLDGELAWLRMSMVDYVGDVKAIKCNATTIEYAKLEEEGLDQSLGLGCAK</sequence>
<organism evidence="2 3">
    <name type="scientific">Edaphosphingomonas laterariae</name>
    <dbReference type="NCBI Taxonomy" id="861865"/>
    <lineage>
        <taxon>Bacteria</taxon>
        <taxon>Pseudomonadati</taxon>
        <taxon>Pseudomonadota</taxon>
        <taxon>Alphaproteobacteria</taxon>
        <taxon>Sphingomonadales</taxon>
        <taxon>Rhizorhabdaceae</taxon>
        <taxon>Edaphosphingomonas</taxon>
    </lineage>
</organism>
<protein>
    <submittedName>
        <fullName evidence="2">Uncharacterized protein</fullName>
    </submittedName>
</protein>
<feature type="chain" id="PRO_5012963907" evidence="1">
    <location>
        <begin position="22"/>
        <end position="143"/>
    </location>
</feature>
<dbReference type="EMBL" id="FZOS01000002">
    <property type="protein sequence ID" value="SNS19614.1"/>
    <property type="molecule type" value="Genomic_DNA"/>
</dbReference>
<evidence type="ECO:0000313" key="2">
    <source>
        <dbReference type="EMBL" id="SNS19614.1"/>
    </source>
</evidence>
<keyword evidence="3" id="KW-1185">Reference proteome</keyword>
<feature type="signal peptide" evidence="1">
    <location>
        <begin position="1"/>
        <end position="21"/>
    </location>
</feature>
<keyword evidence="1" id="KW-0732">Signal</keyword>
<dbReference type="RefSeq" id="WP_089218209.1">
    <property type="nucleotide sequence ID" value="NZ_FZOS01000002.1"/>
</dbReference>
<reference evidence="3" key="1">
    <citation type="submission" date="2017-06" db="EMBL/GenBank/DDBJ databases">
        <authorList>
            <person name="Varghese N."/>
            <person name="Submissions S."/>
        </authorList>
    </citation>
    <scope>NUCLEOTIDE SEQUENCE [LARGE SCALE GENOMIC DNA]</scope>
    <source>
        <strain evidence="3">LNB2</strain>
    </source>
</reference>
<proteinExistence type="predicted"/>
<gene>
    <name evidence="2" type="ORF">SAMN06295912_102216</name>
</gene>
<name>A0A239CJG6_9SPHN</name>
<evidence type="ECO:0000313" key="3">
    <source>
        <dbReference type="Proteomes" id="UP000198281"/>
    </source>
</evidence>
<evidence type="ECO:0000256" key="1">
    <source>
        <dbReference type="SAM" id="SignalP"/>
    </source>
</evidence>
<accession>A0A239CJG6</accession>
<dbReference type="OrthoDB" id="7566273at2"/>